<organism evidence="2 3">
    <name type="scientific">Plectus sambesii</name>
    <dbReference type="NCBI Taxonomy" id="2011161"/>
    <lineage>
        <taxon>Eukaryota</taxon>
        <taxon>Metazoa</taxon>
        <taxon>Ecdysozoa</taxon>
        <taxon>Nematoda</taxon>
        <taxon>Chromadorea</taxon>
        <taxon>Plectida</taxon>
        <taxon>Plectina</taxon>
        <taxon>Plectoidea</taxon>
        <taxon>Plectidae</taxon>
        <taxon>Plectus</taxon>
    </lineage>
</organism>
<keyword evidence="1" id="KW-1133">Transmembrane helix</keyword>
<keyword evidence="2" id="KW-1185">Reference proteome</keyword>
<keyword evidence="1" id="KW-0812">Transmembrane</keyword>
<evidence type="ECO:0000313" key="2">
    <source>
        <dbReference type="Proteomes" id="UP000887566"/>
    </source>
</evidence>
<proteinExistence type="predicted"/>
<evidence type="ECO:0000313" key="3">
    <source>
        <dbReference type="WBParaSite" id="PSAMB.scaffold2838size20939.g19297.t1"/>
    </source>
</evidence>
<dbReference type="WBParaSite" id="PSAMB.scaffold2838size20939.g19297.t1">
    <property type="protein sequence ID" value="PSAMB.scaffold2838size20939.g19297.t1"/>
    <property type="gene ID" value="PSAMB.scaffold2838size20939.g19297"/>
</dbReference>
<dbReference type="AlphaFoldDB" id="A0A914W043"/>
<feature type="transmembrane region" description="Helical" evidence="1">
    <location>
        <begin position="103"/>
        <end position="120"/>
    </location>
</feature>
<protein>
    <submittedName>
        <fullName evidence="3">Activin types I and II receptor domain-containing protein</fullName>
    </submittedName>
</protein>
<accession>A0A914W043</accession>
<name>A0A914W043_9BILA</name>
<sequence length="122" mass="13474">MIITCSTATQCYKGYTNKKEQVECNSDWCTTKTLRKGGVSYGCDEESLCNDMEKECKDVKVLALTATYCCCKGNLCNGHLNNLPTPTTTMTPNKAAMLHTQHIVLGVFSLFVLQTLLTYTPS</sequence>
<keyword evidence="1" id="KW-0472">Membrane</keyword>
<dbReference type="Proteomes" id="UP000887566">
    <property type="component" value="Unplaced"/>
</dbReference>
<evidence type="ECO:0000256" key="1">
    <source>
        <dbReference type="SAM" id="Phobius"/>
    </source>
</evidence>
<reference evidence="3" key="1">
    <citation type="submission" date="2022-11" db="UniProtKB">
        <authorList>
            <consortium name="WormBaseParasite"/>
        </authorList>
    </citation>
    <scope>IDENTIFICATION</scope>
</reference>